<dbReference type="PANTHER" id="PTHR12618">
    <property type="entry name" value="PHD AND RING FINGER DOMAIN-CONTAINING PROTEIN 1"/>
    <property type="match status" value="1"/>
</dbReference>
<dbReference type="InterPro" id="IPR047157">
    <property type="entry name" value="PHRF1/Atg35"/>
</dbReference>
<evidence type="ECO:0000259" key="7">
    <source>
        <dbReference type="PROSITE" id="PS50089"/>
    </source>
</evidence>
<gene>
    <name evidence="8" type="ORF">PMG11_06791</name>
</gene>
<evidence type="ECO:0000256" key="4">
    <source>
        <dbReference type="PROSITE-ProRule" id="PRU00175"/>
    </source>
</evidence>
<dbReference type="InterPro" id="IPR019787">
    <property type="entry name" value="Znf_PHD-finger"/>
</dbReference>
<dbReference type="PROSITE" id="PS50089">
    <property type="entry name" value="ZF_RING_2"/>
    <property type="match status" value="1"/>
</dbReference>
<dbReference type="Gene3D" id="3.30.40.10">
    <property type="entry name" value="Zinc/RING finger domain, C3HC4 (zinc finger)"/>
    <property type="match status" value="2"/>
</dbReference>
<protein>
    <recommendedName>
        <fullName evidence="10">PHD and RING finger domain protein</fullName>
    </recommendedName>
</protein>
<feature type="compositionally biased region" description="Basic and acidic residues" evidence="5">
    <location>
        <begin position="533"/>
        <end position="542"/>
    </location>
</feature>
<proteinExistence type="predicted"/>
<organism evidence="8 9">
    <name type="scientific">Penicillium brasilianum</name>
    <dbReference type="NCBI Taxonomy" id="104259"/>
    <lineage>
        <taxon>Eukaryota</taxon>
        <taxon>Fungi</taxon>
        <taxon>Dikarya</taxon>
        <taxon>Ascomycota</taxon>
        <taxon>Pezizomycotina</taxon>
        <taxon>Eurotiomycetes</taxon>
        <taxon>Eurotiomycetidae</taxon>
        <taxon>Eurotiales</taxon>
        <taxon>Aspergillaceae</taxon>
        <taxon>Penicillium</taxon>
    </lineage>
</organism>
<evidence type="ECO:0008006" key="10">
    <source>
        <dbReference type="Google" id="ProtNLM"/>
    </source>
</evidence>
<keyword evidence="3" id="KW-0862">Zinc</keyword>
<dbReference type="Pfam" id="PF13639">
    <property type="entry name" value="zf-RING_2"/>
    <property type="match status" value="1"/>
</dbReference>
<dbReference type="SMART" id="SM00249">
    <property type="entry name" value="PHD"/>
    <property type="match status" value="1"/>
</dbReference>
<dbReference type="SUPFAM" id="SSF57850">
    <property type="entry name" value="RING/U-box"/>
    <property type="match status" value="1"/>
</dbReference>
<dbReference type="InterPro" id="IPR001841">
    <property type="entry name" value="Znf_RING"/>
</dbReference>
<feature type="compositionally biased region" description="Low complexity" evidence="5">
    <location>
        <begin position="384"/>
        <end position="407"/>
    </location>
</feature>
<dbReference type="GO" id="GO:0008270">
    <property type="term" value="F:zinc ion binding"/>
    <property type="evidence" value="ECO:0007669"/>
    <property type="project" value="UniProtKB-KW"/>
</dbReference>
<keyword evidence="2 4" id="KW-0863">Zinc-finger</keyword>
<evidence type="ECO:0000259" key="6">
    <source>
        <dbReference type="PROSITE" id="PS50016"/>
    </source>
</evidence>
<dbReference type="InterPro" id="IPR013083">
    <property type="entry name" value="Znf_RING/FYVE/PHD"/>
</dbReference>
<dbReference type="InterPro" id="IPR001965">
    <property type="entry name" value="Znf_PHD"/>
</dbReference>
<evidence type="ECO:0000256" key="3">
    <source>
        <dbReference type="ARBA" id="ARBA00022833"/>
    </source>
</evidence>
<evidence type="ECO:0000256" key="5">
    <source>
        <dbReference type="SAM" id="MobiDB-lite"/>
    </source>
</evidence>
<sequence length="653" mass="72397">MSDTCIVCLGDLGESASDPLAVEPVPRLHLHDAADPTARAPTLDHEESSGEIAQLLPCGHILHNVCLKPWVERANSCPICRRSFNMVELSDRPGGPVTSSYAVQDRVQVAEIDPSMVIDYLEDDLADYQPCTICGESDNEDVLLLCDGCDAPSHVYCVGLEDVPSGAWYCERCETQRAIEPTTEVPARPSRTNERRSRRTRGQQRQAQSRNQINSLHWARVWQSVWDHLNIDLDFPFDDDRSAQRVMQQRRREEANQREFRAWQRRFEVAERQGGGSRFRDTASLFDIEPARPSRPRVPRNPTPEPESLEEMRAWNAFERAREIENNPSAARKRKEPTLSPSPEPTEPQRKLKRPRTRRPQELAAMAQQNGESSRAAGGGATGSGNANSNAVTSVSTNVNTTTNTNTLGEPSFLSSLLKEVEDASTTDRTTPLMLSAPTSIAPTDHLSSGPSPSISPSSSNQSSPRLSSTTPPPLSRSRPMSPLQLSSPVEPSSPPFSPEVSFSGSPISPSANRGEQSPQRETNRPRSRIPRRAIESRHSRSADTSPTRAGPSLAVKSDIRGMVSMALKPHYRSKTISREQYTETNRTISRMLYDRVGTAETLSPEARTDLENTANFEVQKTVAAIHKINKEHRQKLKQKHPMTSADSDGDVQ</sequence>
<reference evidence="9" key="1">
    <citation type="journal article" date="2015" name="Genome Announc.">
        <title>Draft genome sequence of the fungus Penicillium brasilianum MG11.</title>
        <authorList>
            <person name="Horn F."/>
            <person name="Linde J."/>
            <person name="Mattern D.J."/>
            <person name="Walther G."/>
            <person name="Guthke R."/>
            <person name="Brakhage A.A."/>
            <person name="Valiante V."/>
        </authorList>
    </citation>
    <scope>NUCLEOTIDE SEQUENCE [LARGE SCALE GENOMIC DNA]</scope>
    <source>
        <strain evidence="9">MG11</strain>
    </source>
</reference>
<evidence type="ECO:0000256" key="2">
    <source>
        <dbReference type="ARBA" id="ARBA00022771"/>
    </source>
</evidence>
<dbReference type="PROSITE" id="PS50016">
    <property type="entry name" value="ZF_PHD_2"/>
    <property type="match status" value="1"/>
</dbReference>
<feature type="region of interest" description="Disordered" evidence="5">
    <location>
        <begin position="181"/>
        <end position="211"/>
    </location>
</feature>
<feature type="region of interest" description="Disordered" evidence="5">
    <location>
        <begin position="271"/>
        <end position="558"/>
    </location>
</feature>
<evidence type="ECO:0000313" key="8">
    <source>
        <dbReference type="EMBL" id="CEJ58121.1"/>
    </source>
</evidence>
<dbReference type="AlphaFoldDB" id="A0A0F7TQM9"/>
<dbReference type="SUPFAM" id="SSF57903">
    <property type="entry name" value="FYVE/PHD zinc finger"/>
    <property type="match status" value="1"/>
</dbReference>
<feature type="compositionally biased region" description="Polar residues" evidence="5">
    <location>
        <begin position="508"/>
        <end position="521"/>
    </location>
</feature>
<dbReference type="PANTHER" id="PTHR12618:SF20">
    <property type="entry name" value="PHD AND RING FINGER DOMAIN-CONTAINING PROTEIN 1"/>
    <property type="match status" value="1"/>
</dbReference>
<dbReference type="STRING" id="104259.A0A0F7TQM9"/>
<evidence type="ECO:0000256" key="1">
    <source>
        <dbReference type="ARBA" id="ARBA00022723"/>
    </source>
</evidence>
<feature type="compositionally biased region" description="Low complexity" evidence="5">
    <location>
        <begin position="448"/>
        <end position="491"/>
    </location>
</feature>
<dbReference type="EMBL" id="CDHK01000006">
    <property type="protein sequence ID" value="CEJ58121.1"/>
    <property type="molecule type" value="Genomic_DNA"/>
</dbReference>
<feature type="domain" description="PHD-type" evidence="6">
    <location>
        <begin position="128"/>
        <end position="176"/>
    </location>
</feature>
<dbReference type="OrthoDB" id="8062037at2759"/>
<accession>A0A0F7TQM9</accession>
<feature type="compositionally biased region" description="Basic residues" evidence="5">
    <location>
        <begin position="632"/>
        <end position="641"/>
    </location>
</feature>
<keyword evidence="1" id="KW-0479">Metal-binding</keyword>
<evidence type="ECO:0000313" key="9">
    <source>
        <dbReference type="Proteomes" id="UP000042958"/>
    </source>
</evidence>
<name>A0A0F7TQM9_PENBI</name>
<dbReference type="SMART" id="SM00184">
    <property type="entry name" value="RING"/>
    <property type="match status" value="1"/>
</dbReference>
<feature type="region of interest" description="Disordered" evidence="5">
    <location>
        <begin position="632"/>
        <end position="653"/>
    </location>
</feature>
<dbReference type="Proteomes" id="UP000042958">
    <property type="component" value="Unassembled WGS sequence"/>
</dbReference>
<keyword evidence="9" id="KW-1185">Reference proteome</keyword>
<feature type="domain" description="RING-type" evidence="7">
    <location>
        <begin position="5"/>
        <end position="81"/>
    </location>
</feature>
<dbReference type="InterPro" id="IPR011011">
    <property type="entry name" value="Znf_FYVE_PHD"/>
</dbReference>
<dbReference type="Pfam" id="PF00628">
    <property type="entry name" value="PHD"/>
    <property type="match status" value="1"/>
</dbReference>